<dbReference type="CDD" id="cd00531">
    <property type="entry name" value="NTF2_like"/>
    <property type="match status" value="1"/>
</dbReference>
<dbReference type="InterPro" id="IPR013328">
    <property type="entry name" value="6PGD_dom2"/>
</dbReference>
<sequence length="454" mass="49671">MNIGFIGVGTMGRVMTLRLMAAGHRVSAWNRSPHALADLEGVIALTDPALAFKQEVVISMLADDRAVRQVLLSSDALARAGKGCVHIVMSTLSPALINELQASHEQAGIELVAAPMFGVPTVVAQGEANILASGAADAIEKIQPLLDVLGKKTWRMGDRPVQACIAKIAGNMMITQAIESLSEATRLVEAYGLPPSAFVETVTQTLFACPSYQRYGHYVANRVHEPGFKLSLGLKDVDLALRAAEAVALELPAARVVRAGMSAAITQGLGDRDWSAFATIEQPRPLDTQPIRYRGNTMTIEMLAARLEALESRAAIESLISGYANAYDLMDIDLLRSLWHPDATLELPDFGVGRNLEEIAAMAHTSWIKLPHMHHWMSNPMIHIQGTMATATVAADCLFHDREKGPVQVSGLYHDRFERRDDQWRFSARRFELHFLTPLPNWAPIAGSETFERV</sequence>
<dbReference type="Gene3D" id="3.10.450.50">
    <property type="match status" value="1"/>
</dbReference>
<dbReference type="RefSeq" id="WP_254074825.1">
    <property type="nucleotide sequence ID" value="NZ_CP053746.1"/>
</dbReference>
<dbReference type="PANTHER" id="PTHR43580:SF2">
    <property type="entry name" value="CYTOKINE-LIKE NUCLEAR FACTOR N-PAC"/>
    <property type="match status" value="1"/>
</dbReference>
<dbReference type="InterPro" id="IPR032710">
    <property type="entry name" value="NTF2-like_dom_sf"/>
</dbReference>
<dbReference type="Gene3D" id="1.10.1040.10">
    <property type="entry name" value="N-(1-d-carboxylethyl)-l-norvaline Dehydrogenase, domain 2"/>
    <property type="match status" value="1"/>
</dbReference>
<dbReference type="InterPro" id="IPR037401">
    <property type="entry name" value="SnoaL-like"/>
</dbReference>
<dbReference type="Pfam" id="PF14833">
    <property type="entry name" value="NAD_binding_11"/>
    <property type="match status" value="1"/>
</dbReference>
<keyword evidence="1 5" id="KW-0560">Oxidoreductase</keyword>
<name>A0A6M8N0G8_9PSED</name>
<evidence type="ECO:0000313" key="5">
    <source>
        <dbReference type="EMBL" id="QKF52887.1"/>
    </source>
</evidence>
<dbReference type="InterPro" id="IPR029154">
    <property type="entry name" value="HIBADH-like_NADP-bd"/>
</dbReference>
<dbReference type="Pfam" id="PF03446">
    <property type="entry name" value="NAD_binding_2"/>
    <property type="match status" value="1"/>
</dbReference>
<feature type="domain" description="6-phosphogluconate dehydrogenase NADP-binding" evidence="2">
    <location>
        <begin position="2"/>
        <end position="154"/>
    </location>
</feature>
<feature type="domain" description="3-hydroxyisobutyrate dehydrogenase-like NAD-binding" evidence="4">
    <location>
        <begin position="165"/>
        <end position="277"/>
    </location>
</feature>
<dbReference type="InterPro" id="IPR036291">
    <property type="entry name" value="NAD(P)-bd_dom_sf"/>
</dbReference>
<dbReference type="KEGG" id="pgg:FX982_03879"/>
<organism evidence="5 6">
    <name type="scientific">Pseudomonas graminis</name>
    <dbReference type="NCBI Taxonomy" id="158627"/>
    <lineage>
        <taxon>Bacteria</taxon>
        <taxon>Pseudomonadati</taxon>
        <taxon>Pseudomonadota</taxon>
        <taxon>Gammaproteobacteria</taxon>
        <taxon>Pseudomonadales</taxon>
        <taxon>Pseudomonadaceae</taxon>
        <taxon>Pseudomonas</taxon>
    </lineage>
</organism>
<proteinExistence type="predicted"/>
<dbReference type="Proteomes" id="UP000501989">
    <property type="component" value="Chromosome"/>
</dbReference>
<dbReference type="AlphaFoldDB" id="A0A6M8N0G8"/>
<dbReference type="GO" id="GO:0008679">
    <property type="term" value="F:2-hydroxy-3-oxopropionate reductase activity"/>
    <property type="evidence" value="ECO:0007669"/>
    <property type="project" value="UniProtKB-EC"/>
</dbReference>
<dbReference type="SUPFAM" id="SSF51735">
    <property type="entry name" value="NAD(P)-binding Rossmann-fold domains"/>
    <property type="match status" value="1"/>
</dbReference>
<evidence type="ECO:0000313" key="6">
    <source>
        <dbReference type="Proteomes" id="UP000501989"/>
    </source>
</evidence>
<feature type="domain" description="SnoaL-like" evidence="3">
    <location>
        <begin position="309"/>
        <end position="430"/>
    </location>
</feature>
<evidence type="ECO:0000259" key="4">
    <source>
        <dbReference type="Pfam" id="PF14833"/>
    </source>
</evidence>
<evidence type="ECO:0000259" key="2">
    <source>
        <dbReference type="Pfam" id="PF03446"/>
    </source>
</evidence>
<dbReference type="Gene3D" id="3.40.50.720">
    <property type="entry name" value="NAD(P)-binding Rossmann-like Domain"/>
    <property type="match status" value="1"/>
</dbReference>
<dbReference type="PANTHER" id="PTHR43580">
    <property type="entry name" value="OXIDOREDUCTASE GLYR1-RELATED"/>
    <property type="match status" value="1"/>
</dbReference>
<protein>
    <submittedName>
        <fullName evidence="5">2-hydroxy-3-oxopropionate reductase</fullName>
        <ecNumber evidence="5">1.1.1.60</ecNumber>
    </submittedName>
</protein>
<dbReference type="SUPFAM" id="SSF54427">
    <property type="entry name" value="NTF2-like"/>
    <property type="match status" value="1"/>
</dbReference>
<dbReference type="GO" id="GO:0051287">
    <property type="term" value="F:NAD binding"/>
    <property type="evidence" value="ECO:0007669"/>
    <property type="project" value="InterPro"/>
</dbReference>
<dbReference type="EC" id="1.1.1.60" evidence="5"/>
<dbReference type="InterPro" id="IPR006115">
    <property type="entry name" value="6PGDH_NADP-bd"/>
</dbReference>
<gene>
    <name evidence="5" type="ORF">FX982_03879</name>
</gene>
<evidence type="ECO:0000256" key="1">
    <source>
        <dbReference type="ARBA" id="ARBA00023002"/>
    </source>
</evidence>
<reference evidence="6" key="1">
    <citation type="submission" date="2019-12" db="EMBL/GenBank/DDBJ databases">
        <title>Endophytic bacteria associated with Panax ginseng seedlings.</title>
        <authorList>
            <person name="Park J.M."/>
            <person name="Shin R."/>
            <person name="Jo S.H."/>
        </authorList>
    </citation>
    <scope>NUCLEOTIDE SEQUENCE [LARGE SCALE GENOMIC DNA]</scope>
    <source>
        <strain evidence="6">PgKB30</strain>
    </source>
</reference>
<dbReference type="EMBL" id="CP053746">
    <property type="protein sequence ID" value="QKF52887.1"/>
    <property type="molecule type" value="Genomic_DNA"/>
</dbReference>
<evidence type="ECO:0000259" key="3">
    <source>
        <dbReference type="Pfam" id="PF13577"/>
    </source>
</evidence>
<dbReference type="GO" id="GO:0050661">
    <property type="term" value="F:NADP binding"/>
    <property type="evidence" value="ECO:0007669"/>
    <property type="project" value="InterPro"/>
</dbReference>
<dbReference type="InterPro" id="IPR008927">
    <property type="entry name" value="6-PGluconate_DH-like_C_sf"/>
</dbReference>
<accession>A0A6M8N0G8</accession>
<dbReference type="InterPro" id="IPR051265">
    <property type="entry name" value="HIBADH-related_NP60_sf"/>
</dbReference>
<keyword evidence="6" id="KW-1185">Reference proteome</keyword>
<dbReference type="SUPFAM" id="SSF48179">
    <property type="entry name" value="6-phosphogluconate dehydrogenase C-terminal domain-like"/>
    <property type="match status" value="1"/>
</dbReference>
<dbReference type="Pfam" id="PF13577">
    <property type="entry name" value="SnoaL_4"/>
    <property type="match status" value="1"/>
</dbReference>